<dbReference type="Gene3D" id="2.30.31.10">
    <property type="entry name" value="Transcriptional Coactivator Pc4, Chain A"/>
    <property type="match status" value="1"/>
</dbReference>
<dbReference type="Proteomes" id="UP000887116">
    <property type="component" value="Unassembled WGS sequence"/>
</dbReference>
<feature type="domain" description="Transcriptional coactivator p15 (PC4) C-terminal" evidence="1">
    <location>
        <begin position="53"/>
        <end position="102"/>
    </location>
</feature>
<dbReference type="GO" id="GO:0006355">
    <property type="term" value="P:regulation of DNA-templated transcription"/>
    <property type="evidence" value="ECO:0007669"/>
    <property type="project" value="InterPro"/>
</dbReference>
<keyword evidence="3" id="KW-1185">Reference proteome</keyword>
<evidence type="ECO:0000313" key="2">
    <source>
        <dbReference type="EMBL" id="GFR30976.1"/>
    </source>
</evidence>
<protein>
    <submittedName>
        <fullName evidence="2">PC4 domain-containing protein</fullName>
    </submittedName>
</protein>
<dbReference type="OrthoDB" id="6411667at2759"/>
<dbReference type="SUPFAM" id="SSF54447">
    <property type="entry name" value="ssDNA-binding transcriptional regulator domain"/>
    <property type="match status" value="1"/>
</dbReference>
<sequence>MFSCYGESSRKRKCVPLNNNVKKVCFHEKVDICATPSNSKEFTMANFPDHIFHIGEMIFISVNTFQKHTRVHIRVYATDDRGILHPTKSGVSLKPEVWSALHSKLSCFRPREDFESAFIIKKDVCVFNHSDKDNVSVSIQRIFQRKDSSFQFVPERVLLNGENLDQLHDSYELVLKCVKNKLLTYTLSEYVMAEVDRLPEIDSFYYNVDNPHGLHELFESLCKYLTKYVSNTITLFVKLDCVVCQDDIVLSEIHECMNVSKRDCLDVYFERALYNIDWQTLAVDFVSVNKNRPYIKFFRDDMFDLMEIVCVCENVFKKVEDMYVNDYALDLLPSLEFLD</sequence>
<dbReference type="GO" id="GO:0003677">
    <property type="term" value="F:DNA binding"/>
    <property type="evidence" value="ECO:0007669"/>
    <property type="project" value="InterPro"/>
</dbReference>
<dbReference type="EMBL" id="BMAO01019507">
    <property type="protein sequence ID" value="GFR30976.1"/>
    <property type="molecule type" value="Genomic_DNA"/>
</dbReference>
<dbReference type="Pfam" id="PF02229">
    <property type="entry name" value="PC4"/>
    <property type="match status" value="1"/>
</dbReference>
<evidence type="ECO:0000313" key="3">
    <source>
        <dbReference type="Proteomes" id="UP000887116"/>
    </source>
</evidence>
<name>A0A8X6HVP2_TRICU</name>
<accession>A0A8X6HVP2</accession>
<organism evidence="2 3">
    <name type="scientific">Trichonephila clavata</name>
    <name type="common">Joro spider</name>
    <name type="synonym">Nephila clavata</name>
    <dbReference type="NCBI Taxonomy" id="2740835"/>
    <lineage>
        <taxon>Eukaryota</taxon>
        <taxon>Metazoa</taxon>
        <taxon>Ecdysozoa</taxon>
        <taxon>Arthropoda</taxon>
        <taxon>Chelicerata</taxon>
        <taxon>Arachnida</taxon>
        <taxon>Araneae</taxon>
        <taxon>Araneomorphae</taxon>
        <taxon>Entelegynae</taxon>
        <taxon>Araneoidea</taxon>
        <taxon>Nephilidae</taxon>
        <taxon>Trichonephila</taxon>
    </lineage>
</organism>
<comment type="caution">
    <text evidence="2">The sequence shown here is derived from an EMBL/GenBank/DDBJ whole genome shotgun (WGS) entry which is preliminary data.</text>
</comment>
<gene>
    <name evidence="2" type="primary">AVEN_271001_1</name>
    <name evidence="2" type="ORF">TNCT_147401</name>
</gene>
<dbReference type="InterPro" id="IPR009044">
    <property type="entry name" value="ssDNA-bd_transcriptional_reg"/>
</dbReference>
<reference evidence="2" key="1">
    <citation type="submission" date="2020-07" db="EMBL/GenBank/DDBJ databases">
        <title>Multicomponent nature underlies the extraordinary mechanical properties of spider dragline silk.</title>
        <authorList>
            <person name="Kono N."/>
            <person name="Nakamura H."/>
            <person name="Mori M."/>
            <person name="Yoshida Y."/>
            <person name="Ohtoshi R."/>
            <person name="Malay A.D."/>
            <person name="Moran D.A.P."/>
            <person name="Tomita M."/>
            <person name="Numata K."/>
            <person name="Arakawa K."/>
        </authorList>
    </citation>
    <scope>NUCLEOTIDE SEQUENCE</scope>
</reference>
<evidence type="ECO:0000259" key="1">
    <source>
        <dbReference type="Pfam" id="PF02229"/>
    </source>
</evidence>
<dbReference type="InterPro" id="IPR003173">
    <property type="entry name" value="PC4_C"/>
</dbReference>
<proteinExistence type="predicted"/>
<dbReference type="AlphaFoldDB" id="A0A8X6HVP2"/>